<reference evidence="2" key="1">
    <citation type="submission" date="2017-10" db="EMBL/GenBank/DDBJ databases">
        <title>Draft genome sequence of the planktic cyanobacteria Tychonema bourrellyi isolated from alpine lentic freshwater.</title>
        <authorList>
            <person name="Tett A."/>
            <person name="Armanini F."/>
            <person name="Asnicar F."/>
            <person name="Boscaini A."/>
            <person name="Pasolli E."/>
            <person name="Zolfo M."/>
            <person name="Donati C."/>
            <person name="Salmaso N."/>
            <person name="Segata N."/>
        </authorList>
    </citation>
    <scope>NUCLEOTIDE SEQUENCE</scope>
    <source>
        <strain evidence="2">FEM_GT703</strain>
    </source>
</reference>
<accession>A0A2G4F3W1</accession>
<sequence>MGRIRLRVREFAQEKGWNLTEVSKRTGIPYTTIITYANSPGMATVDYTALDKMARAFDIAIEDLVEILEQ</sequence>
<gene>
    <name evidence="2" type="ORF">CP500_005125</name>
</gene>
<keyword evidence="3" id="KW-1185">Reference proteome</keyword>
<proteinExistence type="predicted"/>
<dbReference type="AlphaFoldDB" id="A0A2G4F3W1"/>
<dbReference type="RefSeq" id="WP_096831645.1">
    <property type="nucleotide sequence ID" value="NZ_NXIB02000019.1"/>
</dbReference>
<dbReference type="Pfam" id="PF13443">
    <property type="entry name" value="HTH_26"/>
    <property type="match status" value="1"/>
</dbReference>
<comment type="caution">
    <text evidence="2">The sequence shown here is derived from an EMBL/GenBank/DDBJ whole genome shotgun (WGS) entry which is preliminary data.</text>
</comment>
<evidence type="ECO:0000313" key="3">
    <source>
        <dbReference type="Proteomes" id="UP000226442"/>
    </source>
</evidence>
<dbReference type="InterPro" id="IPR001387">
    <property type="entry name" value="Cro/C1-type_HTH"/>
</dbReference>
<dbReference type="SUPFAM" id="SSF47413">
    <property type="entry name" value="lambda repressor-like DNA-binding domains"/>
    <property type="match status" value="1"/>
</dbReference>
<organism evidence="2 3">
    <name type="scientific">Tychonema bourrellyi FEM_GT703</name>
    <dbReference type="NCBI Taxonomy" id="2040638"/>
    <lineage>
        <taxon>Bacteria</taxon>
        <taxon>Bacillati</taxon>
        <taxon>Cyanobacteriota</taxon>
        <taxon>Cyanophyceae</taxon>
        <taxon>Oscillatoriophycideae</taxon>
        <taxon>Oscillatoriales</taxon>
        <taxon>Microcoleaceae</taxon>
        <taxon>Tychonema</taxon>
    </lineage>
</organism>
<dbReference type="Gene3D" id="1.10.260.40">
    <property type="entry name" value="lambda repressor-like DNA-binding domains"/>
    <property type="match status" value="1"/>
</dbReference>
<name>A0A2G4F3W1_9CYAN</name>
<evidence type="ECO:0000313" key="2">
    <source>
        <dbReference type="EMBL" id="PHX56474.1"/>
    </source>
</evidence>
<protein>
    <submittedName>
        <fullName evidence="2">XRE family transcriptional regulator</fullName>
    </submittedName>
</protein>
<dbReference type="InterPro" id="IPR010982">
    <property type="entry name" value="Lambda_DNA-bd_dom_sf"/>
</dbReference>
<dbReference type="EMBL" id="NXIB02000019">
    <property type="protein sequence ID" value="PHX56474.1"/>
    <property type="molecule type" value="Genomic_DNA"/>
</dbReference>
<feature type="domain" description="HTH cro/C1-type" evidence="1">
    <location>
        <begin position="8"/>
        <end position="64"/>
    </location>
</feature>
<dbReference type="Proteomes" id="UP000226442">
    <property type="component" value="Unassembled WGS sequence"/>
</dbReference>
<dbReference type="OrthoDB" id="2364157at2"/>
<dbReference type="GO" id="GO:0003677">
    <property type="term" value="F:DNA binding"/>
    <property type="evidence" value="ECO:0007669"/>
    <property type="project" value="InterPro"/>
</dbReference>
<dbReference type="SMART" id="SM00530">
    <property type="entry name" value="HTH_XRE"/>
    <property type="match status" value="1"/>
</dbReference>
<dbReference type="PROSITE" id="PS50943">
    <property type="entry name" value="HTH_CROC1"/>
    <property type="match status" value="1"/>
</dbReference>
<evidence type="ECO:0000259" key="1">
    <source>
        <dbReference type="PROSITE" id="PS50943"/>
    </source>
</evidence>
<dbReference type="CDD" id="cd00093">
    <property type="entry name" value="HTH_XRE"/>
    <property type="match status" value="1"/>
</dbReference>